<dbReference type="AlphaFoldDB" id="A0A8K0TTD2"/>
<gene>
    <name evidence="1" type="ORF">B0T11DRAFT_19376</name>
</gene>
<accession>A0A8K0TTD2</accession>
<dbReference type="Proteomes" id="UP000813385">
    <property type="component" value="Unassembled WGS sequence"/>
</dbReference>
<sequence>MHHEEEDPAPRVVHARTHARTHATDFLHLCHLLTYHTSLSGHVELSARATGSASGLVLTSVALAHNSQLRPRLFLCHCMEERAHTLARTCGIVHERETDLASLPRHLPRGTVRRCRPHTCTRTMHAGCLDAHKPHLTLPQPEQANVATETQLDHGEAIDCLPVPCLPHHDQLTLTLCCPQTRQGKPEVESRGHPRTFFRFCRRLFPPPPFKQRVRIGTQSTSWRLPVKYHRPVRPLVGWQTGAPGLCTSALCHRHPIPSNRRTRASTEQRAGTFPRCRLNGPIHTRGTRVAEVGGWPGPCTTRRARHSLAGWP</sequence>
<organism evidence="1 2">
    <name type="scientific">Plectosphaerella cucumerina</name>
    <dbReference type="NCBI Taxonomy" id="40658"/>
    <lineage>
        <taxon>Eukaryota</taxon>
        <taxon>Fungi</taxon>
        <taxon>Dikarya</taxon>
        <taxon>Ascomycota</taxon>
        <taxon>Pezizomycotina</taxon>
        <taxon>Sordariomycetes</taxon>
        <taxon>Hypocreomycetidae</taxon>
        <taxon>Glomerellales</taxon>
        <taxon>Plectosphaerellaceae</taxon>
        <taxon>Plectosphaerella</taxon>
    </lineage>
</organism>
<dbReference type="EMBL" id="JAGPXD010000001">
    <property type="protein sequence ID" value="KAH7376297.1"/>
    <property type="molecule type" value="Genomic_DNA"/>
</dbReference>
<reference evidence="1" key="1">
    <citation type="journal article" date="2021" name="Nat. Commun.">
        <title>Genetic determinants of endophytism in the Arabidopsis root mycobiome.</title>
        <authorList>
            <person name="Mesny F."/>
            <person name="Miyauchi S."/>
            <person name="Thiergart T."/>
            <person name="Pickel B."/>
            <person name="Atanasova L."/>
            <person name="Karlsson M."/>
            <person name="Huettel B."/>
            <person name="Barry K.W."/>
            <person name="Haridas S."/>
            <person name="Chen C."/>
            <person name="Bauer D."/>
            <person name="Andreopoulos W."/>
            <person name="Pangilinan J."/>
            <person name="LaButti K."/>
            <person name="Riley R."/>
            <person name="Lipzen A."/>
            <person name="Clum A."/>
            <person name="Drula E."/>
            <person name="Henrissat B."/>
            <person name="Kohler A."/>
            <person name="Grigoriev I.V."/>
            <person name="Martin F.M."/>
            <person name="Hacquard S."/>
        </authorList>
    </citation>
    <scope>NUCLEOTIDE SEQUENCE</scope>
    <source>
        <strain evidence="1">MPI-CAGE-AT-0016</strain>
    </source>
</reference>
<protein>
    <submittedName>
        <fullName evidence="1">Uncharacterized protein</fullName>
    </submittedName>
</protein>
<evidence type="ECO:0000313" key="2">
    <source>
        <dbReference type="Proteomes" id="UP000813385"/>
    </source>
</evidence>
<evidence type="ECO:0000313" key="1">
    <source>
        <dbReference type="EMBL" id="KAH7376297.1"/>
    </source>
</evidence>
<comment type="caution">
    <text evidence="1">The sequence shown here is derived from an EMBL/GenBank/DDBJ whole genome shotgun (WGS) entry which is preliminary data.</text>
</comment>
<keyword evidence="2" id="KW-1185">Reference proteome</keyword>
<name>A0A8K0TTD2_9PEZI</name>
<proteinExistence type="predicted"/>